<keyword evidence="3" id="KW-0547">Nucleotide-binding</keyword>
<keyword evidence="3" id="KW-0067">ATP-binding</keyword>
<dbReference type="RefSeq" id="WP_098751964.1">
    <property type="nucleotide sequence ID" value="NZ_WHPN01000260.1"/>
</dbReference>
<keyword evidence="1" id="KW-0723">Serine/threonine-protein kinase</keyword>
<organism evidence="3 4">
    <name type="scientific">Streptomyces lycii</name>
    <dbReference type="NCBI Taxonomy" id="2654337"/>
    <lineage>
        <taxon>Bacteria</taxon>
        <taxon>Bacillati</taxon>
        <taxon>Actinomycetota</taxon>
        <taxon>Actinomycetes</taxon>
        <taxon>Kitasatosporales</taxon>
        <taxon>Streptomycetaceae</taxon>
        <taxon>Streptomyces</taxon>
    </lineage>
</organism>
<dbReference type="PANTHER" id="PTHR35526">
    <property type="entry name" value="ANTI-SIGMA-F FACTOR RSBW-RELATED"/>
    <property type="match status" value="1"/>
</dbReference>
<dbReference type="InterPro" id="IPR036890">
    <property type="entry name" value="HATPase_C_sf"/>
</dbReference>
<dbReference type="InterPro" id="IPR050267">
    <property type="entry name" value="Anti-sigma-factor_SerPK"/>
</dbReference>
<evidence type="ECO:0000256" key="1">
    <source>
        <dbReference type="ARBA" id="ARBA00022527"/>
    </source>
</evidence>
<comment type="caution">
    <text evidence="3">The sequence shown here is derived from an EMBL/GenBank/DDBJ whole genome shotgun (WGS) entry which is preliminary data.</text>
</comment>
<dbReference type="PANTHER" id="PTHR35526:SF3">
    <property type="entry name" value="ANTI-SIGMA-F FACTOR RSBW"/>
    <property type="match status" value="1"/>
</dbReference>
<reference evidence="3 4" key="1">
    <citation type="submission" date="2019-10" db="EMBL/GenBank/DDBJ databases">
        <title>Streptomyces tenebrisbrunneis sp.nov., an endogenous actinomycete isolated from of Lycium ruthenicum.</title>
        <authorList>
            <person name="Ma L."/>
        </authorList>
    </citation>
    <scope>NUCLEOTIDE SEQUENCE [LARGE SCALE GENOMIC DNA]</scope>
    <source>
        <strain evidence="3 4">TRM 66187</strain>
    </source>
</reference>
<keyword evidence="1" id="KW-0418">Kinase</keyword>
<dbReference type="InterPro" id="IPR003594">
    <property type="entry name" value="HATPase_dom"/>
</dbReference>
<dbReference type="EMBL" id="WHPN01000260">
    <property type="protein sequence ID" value="KAF4408852.1"/>
    <property type="molecule type" value="Genomic_DNA"/>
</dbReference>
<sequence length="148" mass="15446">MSVDTDESACEQLLELLFVAEDVPKLRLRIGECAAEAGLEEPRRGDFVLAVHEVACNAVEHGGGAGRLVVHLDDGVLRCRVSDSGPGFTEDVIPPEPPGLFGGEGGRGLWLTRQLADRLEIAAGPVGAVVTVAMRLGRPPGGSSGVRP</sequence>
<feature type="domain" description="Histidine kinase/HSP90-like ATPase" evidence="2">
    <location>
        <begin position="21"/>
        <end position="132"/>
    </location>
</feature>
<gene>
    <name evidence="3" type="ORF">GCU69_12010</name>
</gene>
<evidence type="ECO:0000259" key="2">
    <source>
        <dbReference type="Pfam" id="PF13581"/>
    </source>
</evidence>
<protein>
    <submittedName>
        <fullName evidence="3">ATP-binding protein</fullName>
    </submittedName>
</protein>
<proteinExistence type="predicted"/>
<evidence type="ECO:0000313" key="3">
    <source>
        <dbReference type="EMBL" id="KAF4408852.1"/>
    </source>
</evidence>
<dbReference type="Proteomes" id="UP000621266">
    <property type="component" value="Unassembled WGS sequence"/>
</dbReference>
<dbReference type="Gene3D" id="3.30.565.10">
    <property type="entry name" value="Histidine kinase-like ATPase, C-terminal domain"/>
    <property type="match status" value="1"/>
</dbReference>
<dbReference type="SUPFAM" id="SSF55874">
    <property type="entry name" value="ATPase domain of HSP90 chaperone/DNA topoisomerase II/histidine kinase"/>
    <property type="match status" value="1"/>
</dbReference>
<keyword evidence="1" id="KW-0808">Transferase</keyword>
<dbReference type="Pfam" id="PF13581">
    <property type="entry name" value="HATPase_c_2"/>
    <property type="match status" value="1"/>
</dbReference>
<dbReference type="GO" id="GO:0005524">
    <property type="term" value="F:ATP binding"/>
    <property type="evidence" value="ECO:0007669"/>
    <property type="project" value="UniProtKB-KW"/>
</dbReference>
<name>A0ABQ7FIV0_9ACTN</name>
<accession>A0ABQ7FIV0</accession>
<dbReference type="CDD" id="cd16936">
    <property type="entry name" value="HATPase_RsbW-like"/>
    <property type="match status" value="1"/>
</dbReference>
<evidence type="ECO:0000313" key="4">
    <source>
        <dbReference type="Proteomes" id="UP000621266"/>
    </source>
</evidence>
<keyword evidence="4" id="KW-1185">Reference proteome</keyword>